<dbReference type="SUPFAM" id="SSF47954">
    <property type="entry name" value="Cyclin-like"/>
    <property type="match status" value="1"/>
</dbReference>
<dbReference type="SMART" id="SM00385">
    <property type="entry name" value="CYCLIN"/>
    <property type="match status" value="1"/>
</dbReference>
<evidence type="ECO:0000256" key="1">
    <source>
        <dbReference type="RuleBase" id="RU000383"/>
    </source>
</evidence>
<comment type="similarity">
    <text evidence="1">Belongs to the cyclin family.</text>
</comment>
<dbReference type="GeneID" id="113520270"/>
<keyword evidence="1" id="KW-0195">Cyclin</keyword>
<feature type="compositionally biased region" description="Basic and acidic residues" evidence="2">
    <location>
        <begin position="1"/>
        <end position="11"/>
    </location>
</feature>
<proteinExistence type="inferred from homology"/>
<dbReference type="InParanoid" id="A0A6J1WY90"/>
<dbReference type="InterPro" id="IPR006671">
    <property type="entry name" value="Cyclin_N"/>
</dbReference>
<reference evidence="5" key="1">
    <citation type="submission" date="2025-08" db="UniProtKB">
        <authorList>
            <consortium name="RefSeq"/>
        </authorList>
    </citation>
    <scope>IDENTIFICATION</scope>
    <source>
        <tissue evidence="5">Whole larvae</tissue>
    </source>
</reference>
<dbReference type="AlphaFoldDB" id="A0A6J1WY90"/>
<evidence type="ECO:0000259" key="3">
    <source>
        <dbReference type="SMART" id="SM00385"/>
    </source>
</evidence>
<organism evidence="4 5">
    <name type="scientific">Galleria mellonella</name>
    <name type="common">Greater wax moth</name>
    <dbReference type="NCBI Taxonomy" id="7137"/>
    <lineage>
        <taxon>Eukaryota</taxon>
        <taxon>Metazoa</taxon>
        <taxon>Ecdysozoa</taxon>
        <taxon>Arthropoda</taxon>
        <taxon>Hexapoda</taxon>
        <taxon>Insecta</taxon>
        <taxon>Pterygota</taxon>
        <taxon>Neoptera</taxon>
        <taxon>Endopterygota</taxon>
        <taxon>Lepidoptera</taxon>
        <taxon>Glossata</taxon>
        <taxon>Ditrysia</taxon>
        <taxon>Pyraloidea</taxon>
        <taxon>Pyralidae</taxon>
        <taxon>Galleriinae</taxon>
        <taxon>Galleria</taxon>
    </lineage>
</organism>
<dbReference type="InterPro" id="IPR036915">
    <property type="entry name" value="Cyclin-like_sf"/>
</dbReference>
<accession>A0A6J1WY90</accession>
<name>A0A6J1WY90_GALME</name>
<evidence type="ECO:0000313" key="5">
    <source>
        <dbReference type="RefSeq" id="XP_026761345.1"/>
    </source>
</evidence>
<dbReference type="KEGG" id="gmw:113520270"/>
<keyword evidence="4" id="KW-1185">Reference proteome</keyword>
<evidence type="ECO:0000256" key="2">
    <source>
        <dbReference type="SAM" id="MobiDB-lite"/>
    </source>
</evidence>
<dbReference type="OrthoDB" id="671595at2759"/>
<dbReference type="Proteomes" id="UP001652740">
    <property type="component" value="Unplaced"/>
</dbReference>
<protein>
    <submittedName>
        <fullName evidence="5">Uncharacterized protein LOC113520270</fullName>
    </submittedName>
</protein>
<sequence>MAVNKENKYGNEKTTTTSRIPLPIHPLPALPKHLMENKMQPKKLIMNERHPLKTLNNQSLSVAGPSKLRQTKKTVLKIDSRHVTLRQGKEELDWEFKVFKDELQNDSVISGSEDESINDEEYKKFVGTRRKNSLGEPRTAVTPALTSLEPSKVRNIKRSLKRPHSRELQGLSPAKGQEKGEDKFRRQLSFNEPLEERLLSPDFLKQSYTNSLNRDYATDMFVYLIEVEERSPLPRISSVMRACVVNWLMKVHGPDGNPTTIQSACWYLDSVLSTGQVEVHKLQLLAAACYWIAQKLNGPVLSASRLVRFSNNAFSSYDLMMAEKQILERLKFPRQPVVAQEYISYLSWWCDSTHPGKIEVGATFLCMCGLLVDKNLCNECPSVVGVAAVKNALYLLKKPALILRLKMCPVYKAAEKKATNLSSTCSVLRRAARALASPMNEYKAPLEQYGVPPHYIAQKIIKAANELCASTEKVYK</sequence>
<dbReference type="Gene3D" id="1.10.472.10">
    <property type="entry name" value="Cyclin-like"/>
    <property type="match status" value="2"/>
</dbReference>
<feature type="domain" description="Cyclin-like" evidence="3">
    <location>
        <begin position="246"/>
        <end position="328"/>
    </location>
</feature>
<dbReference type="PANTHER" id="PTHR10177">
    <property type="entry name" value="CYCLINS"/>
    <property type="match status" value="1"/>
</dbReference>
<feature type="region of interest" description="Disordered" evidence="2">
    <location>
        <begin position="1"/>
        <end position="25"/>
    </location>
</feature>
<evidence type="ECO:0000313" key="4">
    <source>
        <dbReference type="Proteomes" id="UP001652740"/>
    </source>
</evidence>
<dbReference type="InterPro" id="IPR039361">
    <property type="entry name" value="Cyclin"/>
</dbReference>
<feature type="region of interest" description="Disordered" evidence="2">
    <location>
        <begin position="158"/>
        <end position="183"/>
    </location>
</feature>
<dbReference type="RefSeq" id="XP_026761345.1">
    <property type="nucleotide sequence ID" value="XM_026905544.3"/>
</dbReference>
<dbReference type="InterPro" id="IPR013763">
    <property type="entry name" value="Cyclin-like_dom"/>
</dbReference>
<dbReference type="Pfam" id="PF00134">
    <property type="entry name" value="Cyclin_N"/>
    <property type="match status" value="1"/>
</dbReference>
<gene>
    <name evidence="5" type="primary">LOC113520270</name>
</gene>